<dbReference type="OrthoDB" id="1447135at2"/>
<accession>A0A3N0DRF8</accession>
<evidence type="ECO:0000313" key="2">
    <source>
        <dbReference type="Proteomes" id="UP000267469"/>
    </source>
</evidence>
<dbReference type="Proteomes" id="UP000267469">
    <property type="component" value="Unassembled WGS sequence"/>
</dbReference>
<name>A0A3N0DRF8_SINP1</name>
<reference evidence="1 2" key="1">
    <citation type="submission" date="2018-10" db="EMBL/GenBank/DDBJ databases">
        <title>Sinomicrobium pectinilyticum sp. nov., a pectinase-producing bacterium isolated from alkaline and saline soil, and emended description of the genus Sinomicrobium.</title>
        <authorList>
            <person name="Cheng B."/>
            <person name="Li C."/>
            <person name="Lai Q."/>
            <person name="Du M."/>
            <person name="Shao Z."/>
            <person name="Xu P."/>
            <person name="Yang C."/>
        </authorList>
    </citation>
    <scope>NUCLEOTIDE SEQUENCE [LARGE SCALE GENOMIC DNA]</scope>
    <source>
        <strain evidence="1 2">5DNS001</strain>
    </source>
</reference>
<sequence>MYKLSANYSKFVRTFDTKDDVIKEIEKIITDKHSTIGNIRSFTPERTVDKNQSLDYLIAYADFILEDHFISGEELNDFETLKRIFRIKEGDFIRLKSFQVKEILKKQFIRMYSDDNIDKKEAIEKVNLQLMFDLSFDEFEKLKEDEIIASLRRGANPKDLDISKLPPNFRL</sequence>
<dbReference type="AlphaFoldDB" id="A0A3N0DRF8"/>
<proteinExistence type="predicted"/>
<protein>
    <submittedName>
        <fullName evidence="1">Uncharacterized protein</fullName>
    </submittedName>
</protein>
<gene>
    <name evidence="1" type="ORF">ED312_19345</name>
</gene>
<comment type="caution">
    <text evidence="1">The sequence shown here is derived from an EMBL/GenBank/DDBJ whole genome shotgun (WGS) entry which is preliminary data.</text>
</comment>
<organism evidence="1 2">
    <name type="scientific">Sinomicrobium pectinilyticum</name>
    <dbReference type="NCBI Taxonomy" id="1084421"/>
    <lineage>
        <taxon>Bacteria</taxon>
        <taxon>Pseudomonadati</taxon>
        <taxon>Bacteroidota</taxon>
        <taxon>Flavobacteriia</taxon>
        <taxon>Flavobacteriales</taxon>
        <taxon>Flavobacteriaceae</taxon>
        <taxon>Sinomicrobium</taxon>
    </lineage>
</organism>
<keyword evidence="2" id="KW-1185">Reference proteome</keyword>
<dbReference type="RefSeq" id="WP_123217675.1">
    <property type="nucleotide sequence ID" value="NZ_RJTM01000134.1"/>
</dbReference>
<evidence type="ECO:0000313" key="1">
    <source>
        <dbReference type="EMBL" id="RNL78220.1"/>
    </source>
</evidence>
<dbReference type="EMBL" id="RJTM01000134">
    <property type="protein sequence ID" value="RNL78220.1"/>
    <property type="molecule type" value="Genomic_DNA"/>
</dbReference>